<keyword evidence="2" id="KW-0479">Metal-binding</keyword>
<feature type="region of interest" description="Disordered" evidence="3">
    <location>
        <begin position="939"/>
        <end position="960"/>
    </location>
</feature>
<dbReference type="InterPro" id="IPR001878">
    <property type="entry name" value="Znf_CCHC"/>
</dbReference>
<keyword evidence="2" id="KW-0862">Zinc</keyword>
<sequence>MHSQKTYSLRTRTTGQETPAPDPSAVSTLAGPQPSSAEAVVPTPRRTYAEIAGSRSPSQDNVIRDSSLSTDVNFGPNRNRYSAMLSNDGNDDVVPSKNENLERWVDKNPNPWTVVGPRRSRSLTSLHNAKTRNDKPIPVVNIQNTTSPDPIVQAEKLLTSQQRERIGRRYVSLAPQTENSPQTPVSRGEGPSRAKGKGPDTLNWGNSGIPADELDLEYQRSVLQSLHDQYISKQKALRDKFESLNARKRADLQKNISNAPVAAASARSYANTVRSTGQQVFNHDIRMTHAPESRPIDQIASDSYLGKTLQGIDHFGTRRVPEADGDPSSSGSSSSDESYDPSSGKGETPRRSHRHRSTSHHSGRHRSKTRTRSTLKPIPPKEYDGTADTRSYNRFVTEGTAYVHDGRVPRDRRVFVLSYYLSGIAYDFYVQKVSMNVHEWSLPEFFAELFNYAFPINYRMEQRAKLKRTFQNDKRVSAYVHELEELYNMIGVNDPREKVIKLWNGLRASIQRGLWRDHLNPEISSWNDVVNHAEIIEISEGISEARDKRPLHVNKSSGSSNHPVPGHSGSLQRRGRGLPFNRSGSRPFNKERSQVPQTFPNNRPRSQAPRPAPNVFRPNNNNYTKPFTKNSTPARQNTPALSDKERSELLAAGKCFRCKEPGHLSRNCPQGTSVRASGSKPPGVSNFNIELTAEESPAPSDDVEVVDSLYLGMASISPRDFPVQATRSYFGPEWDTYDPNSPRRERLGDALAYMAEHSLNMTQPYPGDSQFIDQERILHRFYVTRGEGPFYLIYDKYQVRRAEIHESYLKDQYFRLGQWYADKLNEALGQSDDRSRLQTMSDAYGHNAALVLASGITSLYPTRRPDVDDDLRFTVVQRSLLTHFIHDDDYEGIPIIIDSELLSNVNFDLGNWYKVRRFNLLEGSERASACDDNSMLDLSPDLPVDQNREDGLSPGIPSLEDNNLDLREAVDDAPTQPSTPISPEEINWELAREGNIVLPDRPIGDLVGKELIHNLAGNAPYPGDPPHL</sequence>
<dbReference type="Proteomes" id="UP001148786">
    <property type="component" value="Unassembled WGS sequence"/>
</dbReference>
<name>A0A9W8K6A4_9AGAR</name>
<dbReference type="InterPro" id="IPR036875">
    <property type="entry name" value="Znf_CCHC_sf"/>
</dbReference>
<dbReference type="SUPFAM" id="SSF57756">
    <property type="entry name" value="Retrovirus zinc finger-like domains"/>
    <property type="match status" value="1"/>
</dbReference>
<reference evidence="5" key="1">
    <citation type="submission" date="2022-07" db="EMBL/GenBank/DDBJ databases">
        <title>Genome Sequence of Agrocybe chaxingu.</title>
        <authorList>
            <person name="Buettner E."/>
        </authorList>
    </citation>
    <scope>NUCLEOTIDE SEQUENCE</scope>
    <source>
        <strain evidence="5">MP-N11</strain>
    </source>
</reference>
<comment type="caution">
    <text evidence="5">The sequence shown here is derived from an EMBL/GenBank/DDBJ whole genome shotgun (WGS) entry which is preliminary data.</text>
</comment>
<dbReference type="Pfam" id="PF00098">
    <property type="entry name" value="zf-CCHC"/>
    <property type="match status" value="1"/>
</dbReference>
<feature type="domain" description="CCHC-type" evidence="4">
    <location>
        <begin position="654"/>
        <end position="670"/>
    </location>
</feature>
<evidence type="ECO:0000313" key="5">
    <source>
        <dbReference type="EMBL" id="KAJ3514054.1"/>
    </source>
</evidence>
<feature type="compositionally biased region" description="Polar residues" evidence="3">
    <location>
        <begin position="174"/>
        <end position="185"/>
    </location>
</feature>
<feature type="compositionally biased region" description="Polar residues" evidence="3">
    <location>
        <begin position="617"/>
        <end position="640"/>
    </location>
</feature>
<feature type="compositionally biased region" description="Basic residues" evidence="3">
    <location>
        <begin position="351"/>
        <end position="373"/>
    </location>
</feature>
<evidence type="ECO:0000259" key="4">
    <source>
        <dbReference type="PROSITE" id="PS50158"/>
    </source>
</evidence>
<evidence type="ECO:0000313" key="6">
    <source>
        <dbReference type="Proteomes" id="UP001148786"/>
    </source>
</evidence>
<dbReference type="SMART" id="SM00343">
    <property type="entry name" value="ZnF_C2HC"/>
    <property type="match status" value="1"/>
</dbReference>
<feature type="compositionally biased region" description="Polar residues" evidence="3">
    <location>
        <begin position="594"/>
        <end position="605"/>
    </location>
</feature>
<dbReference type="Gene3D" id="4.10.60.10">
    <property type="entry name" value="Zinc finger, CCHC-type"/>
    <property type="match status" value="1"/>
</dbReference>
<feature type="region of interest" description="Disordered" evidence="3">
    <location>
        <begin position="317"/>
        <end position="389"/>
    </location>
</feature>
<dbReference type="GO" id="GO:0006397">
    <property type="term" value="P:mRNA processing"/>
    <property type="evidence" value="ECO:0007669"/>
    <property type="project" value="UniProtKB-KW"/>
</dbReference>
<keyword evidence="6" id="KW-1185">Reference proteome</keyword>
<gene>
    <name evidence="5" type="ORF">NLJ89_g2595</name>
</gene>
<feature type="compositionally biased region" description="Polar residues" evidence="3">
    <location>
        <begin position="1"/>
        <end position="17"/>
    </location>
</feature>
<dbReference type="GO" id="GO:0008270">
    <property type="term" value="F:zinc ion binding"/>
    <property type="evidence" value="ECO:0007669"/>
    <property type="project" value="UniProtKB-KW"/>
</dbReference>
<dbReference type="PROSITE" id="PS50158">
    <property type="entry name" value="ZF_CCHC"/>
    <property type="match status" value="1"/>
</dbReference>
<feature type="region of interest" description="Disordered" evidence="3">
    <location>
        <begin position="551"/>
        <end position="644"/>
    </location>
</feature>
<proteinExistence type="predicted"/>
<accession>A0A9W8K6A4</accession>
<dbReference type="GO" id="GO:0003676">
    <property type="term" value="F:nucleic acid binding"/>
    <property type="evidence" value="ECO:0007669"/>
    <property type="project" value="InterPro"/>
</dbReference>
<evidence type="ECO:0000256" key="3">
    <source>
        <dbReference type="SAM" id="MobiDB-lite"/>
    </source>
</evidence>
<evidence type="ECO:0000256" key="1">
    <source>
        <dbReference type="ARBA" id="ARBA00022664"/>
    </source>
</evidence>
<keyword evidence="1" id="KW-0507">mRNA processing</keyword>
<dbReference type="AlphaFoldDB" id="A0A9W8K6A4"/>
<dbReference type="OrthoDB" id="3267748at2759"/>
<dbReference type="EMBL" id="JANKHO010000164">
    <property type="protein sequence ID" value="KAJ3514054.1"/>
    <property type="molecule type" value="Genomic_DNA"/>
</dbReference>
<evidence type="ECO:0000256" key="2">
    <source>
        <dbReference type="PROSITE-ProRule" id="PRU00047"/>
    </source>
</evidence>
<feature type="compositionally biased region" description="Low complexity" evidence="3">
    <location>
        <begin position="326"/>
        <end position="344"/>
    </location>
</feature>
<protein>
    <recommendedName>
        <fullName evidence="4">CCHC-type domain-containing protein</fullName>
    </recommendedName>
</protein>
<organism evidence="5 6">
    <name type="scientific">Agrocybe chaxingu</name>
    <dbReference type="NCBI Taxonomy" id="84603"/>
    <lineage>
        <taxon>Eukaryota</taxon>
        <taxon>Fungi</taxon>
        <taxon>Dikarya</taxon>
        <taxon>Basidiomycota</taxon>
        <taxon>Agaricomycotina</taxon>
        <taxon>Agaricomycetes</taxon>
        <taxon>Agaricomycetidae</taxon>
        <taxon>Agaricales</taxon>
        <taxon>Agaricineae</taxon>
        <taxon>Strophariaceae</taxon>
        <taxon>Agrocybe</taxon>
    </lineage>
</organism>
<feature type="region of interest" description="Disordered" evidence="3">
    <location>
        <begin position="169"/>
        <end position="205"/>
    </location>
</feature>
<feature type="region of interest" description="Disordered" evidence="3">
    <location>
        <begin position="1"/>
        <end position="40"/>
    </location>
</feature>
<keyword evidence="2" id="KW-0863">Zinc-finger</keyword>